<dbReference type="PRINTS" id="PR00080">
    <property type="entry name" value="SDRFAMILY"/>
</dbReference>
<dbReference type="Proteomes" id="UP000765509">
    <property type="component" value="Unassembled WGS sequence"/>
</dbReference>
<name>A0A9Q3I035_9BASI</name>
<evidence type="ECO:0000313" key="4">
    <source>
        <dbReference type="EMBL" id="MBW0521214.1"/>
    </source>
</evidence>
<dbReference type="EMBL" id="AVOT02028657">
    <property type="protein sequence ID" value="MBW0521214.1"/>
    <property type="molecule type" value="Genomic_DNA"/>
</dbReference>
<comment type="similarity">
    <text evidence="2">Belongs to the short-chain dehydrogenases/reductases (SDR) family.</text>
</comment>
<evidence type="ECO:0000313" key="5">
    <source>
        <dbReference type="Proteomes" id="UP000765509"/>
    </source>
</evidence>
<evidence type="ECO:0000256" key="2">
    <source>
        <dbReference type="RuleBase" id="RU000363"/>
    </source>
</evidence>
<dbReference type="GO" id="GO:0016491">
    <property type="term" value="F:oxidoreductase activity"/>
    <property type="evidence" value="ECO:0007669"/>
    <property type="project" value="UniProtKB-KW"/>
</dbReference>
<gene>
    <name evidence="4" type="ORF">O181_060929</name>
</gene>
<dbReference type="AlphaFoldDB" id="A0A9Q3I035"/>
<accession>A0A9Q3I035</accession>
<organism evidence="4 5">
    <name type="scientific">Austropuccinia psidii MF-1</name>
    <dbReference type="NCBI Taxonomy" id="1389203"/>
    <lineage>
        <taxon>Eukaryota</taxon>
        <taxon>Fungi</taxon>
        <taxon>Dikarya</taxon>
        <taxon>Basidiomycota</taxon>
        <taxon>Pucciniomycotina</taxon>
        <taxon>Pucciniomycetes</taxon>
        <taxon>Pucciniales</taxon>
        <taxon>Sphaerophragmiaceae</taxon>
        <taxon>Austropuccinia</taxon>
    </lineage>
</organism>
<dbReference type="InterPro" id="IPR036291">
    <property type="entry name" value="NAD(P)-bd_dom_sf"/>
</dbReference>
<feature type="chain" id="PRO_5040332069" description="NAD(P)-binding protein" evidence="3">
    <location>
        <begin position="16"/>
        <end position="333"/>
    </location>
</feature>
<sequence length="333" mass="36819">MLLVAFDWFLHFLVANVPFFRVRWNAKQMPKLNGRVALVTGGNCGLGLATCLELARHEAKVYIACRSEARAHEAIKKIKDQVPNAQIEFIYFDLTVLSSAKAAAETLSSKESRLDILVNNAGITMAPYELSVDGIEIQACNGTGHFALTTSLLPLLKNTASSVSDSHVRIVNVSSAAHIQARQPDFSSLEGLNNRRKKEMDRYAYSKLSNILLTNELQRRLSNTNIYCLSVHPGAVDTEIARYLFQRWPSVLVALGKAFMRSVSATPTDGALTQLYAATSPEIETKDLKAAYLVPYGQVAKKSPEAEDIGGRLGQQFWELCETLVQRAEDKNK</sequence>
<dbReference type="PANTHER" id="PTHR43157:SF31">
    <property type="entry name" value="PHOSPHATIDYLINOSITOL-GLYCAN BIOSYNTHESIS CLASS F PROTEIN"/>
    <property type="match status" value="1"/>
</dbReference>
<keyword evidence="1" id="KW-0560">Oxidoreductase</keyword>
<evidence type="ECO:0000256" key="3">
    <source>
        <dbReference type="SAM" id="SignalP"/>
    </source>
</evidence>
<dbReference type="Gene3D" id="3.40.50.720">
    <property type="entry name" value="NAD(P)-binding Rossmann-like Domain"/>
    <property type="match status" value="1"/>
</dbReference>
<dbReference type="Pfam" id="PF00106">
    <property type="entry name" value="adh_short"/>
    <property type="match status" value="1"/>
</dbReference>
<protein>
    <recommendedName>
        <fullName evidence="6">NAD(P)-binding protein</fullName>
    </recommendedName>
</protein>
<dbReference type="PANTHER" id="PTHR43157">
    <property type="entry name" value="PHOSPHATIDYLINOSITOL-GLYCAN BIOSYNTHESIS CLASS F PROTEIN-RELATED"/>
    <property type="match status" value="1"/>
</dbReference>
<comment type="caution">
    <text evidence="4">The sequence shown here is derived from an EMBL/GenBank/DDBJ whole genome shotgun (WGS) entry which is preliminary data.</text>
</comment>
<reference evidence="4" key="1">
    <citation type="submission" date="2021-03" db="EMBL/GenBank/DDBJ databases">
        <title>Draft genome sequence of rust myrtle Austropuccinia psidii MF-1, a brazilian biotype.</title>
        <authorList>
            <person name="Quecine M.C."/>
            <person name="Pachon D.M.R."/>
            <person name="Bonatelli M.L."/>
            <person name="Correr F.H."/>
            <person name="Franceschini L.M."/>
            <person name="Leite T.F."/>
            <person name="Margarido G.R.A."/>
            <person name="Almeida C.A."/>
            <person name="Ferrarezi J.A."/>
            <person name="Labate C.A."/>
        </authorList>
    </citation>
    <scope>NUCLEOTIDE SEQUENCE</scope>
    <source>
        <strain evidence="4">MF-1</strain>
    </source>
</reference>
<keyword evidence="3" id="KW-0732">Signal</keyword>
<dbReference type="OrthoDB" id="2499330at2759"/>
<dbReference type="InterPro" id="IPR002347">
    <property type="entry name" value="SDR_fam"/>
</dbReference>
<dbReference type="PRINTS" id="PR00081">
    <property type="entry name" value="GDHRDH"/>
</dbReference>
<keyword evidence="5" id="KW-1185">Reference proteome</keyword>
<evidence type="ECO:0008006" key="6">
    <source>
        <dbReference type="Google" id="ProtNLM"/>
    </source>
</evidence>
<evidence type="ECO:0000256" key="1">
    <source>
        <dbReference type="ARBA" id="ARBA00023002"/>
    </source>
</evidence>
<feature type="signal peptide" evidence="3">
    <location>
        <begin position="1"/>
        <end position="15"/>
    </location>
</feature>
<dbReference type="SUPFAM" id="SSF51735">
    <property type="entry name" value="NAD(P)-binding Rossmann-fold domains"/>
    <property type="match status" value="1"/>
</dbReference>
<proteinExistence type="inferred from homology"/>